<keyword evidence="13 15" id="KW-0141">cGMP biosynthesis</keyword>
<keyword evidence="19" id="KW-1185">Reference proteome</keyword>
<comment type="catalytic activity">
    <reaction evidence="1 15">
        <text>GTP = 3',5'-cyclic GMP + diphosphate</text>
        <dbReference type="Rhea" id="RHEA:13665"/>
        <dbReference type="ChEBI" id="CHEBI:33019"/>
        <dbReference type="ChEBI" id="CHEBI:37565"/>
        <dbReference type="ChEBI" id="CHEBI:57746"/>
        <dbReference type="EC" id="4.6.1.2"/>
    </reaction>
</comment>
<dbReference type="PROSITE" id="PS50125">
    <property type="entry name" value="GUANYLATE_CYCLASE_2"/>
    <property type="match status" value="1"/>
</dbReference>
<dbReference type="Pfam" id="PF00211">
    <property type="entry name" value="Guanylate_cyc"/>
    <property type="match status" value="1"/>
</dbReference>
<dbReference type="GO" id="GO:0004016">
    <property type="term" value="F:adenylate cyclase activity"/>
    <property type="evidence" value="ECO:0007669"/>
    <property type="project" value="TreeGrafter"/>
</dbReference>
<evidence type="ECO:0000256" key="5">
    <source>
        <dbReference type="ARBA" id="ARBA00022729"/>
    </source>
</evidence>
<evidence type="ECO:0000256" key="15">
    <source>
        <dbReference type="RuleBase" id="RU003431"/>
    </source>
</evidence>
<dbReference type="GO" id="GO:0005886">
    <property type="term" value="C:plasma membrane"/>
    <property type="evidence" value="ECO:0007669"/>
    <property type="project" value="TreeGrafter"/>
</dbReference>
<sequence length="1227" mass="138121">MEIFKSYWFLLILQWMSSVTIGKVALKVGYLTAVTNQTPKHRSGRQGKIISGAMTYAVNEINADPSVLPNHSLHFIWNDTGISTLVGTKALTQQWREGAVAFFGPEDSCAVEGRVAASWNLPMISYKCADQSVSDKELYPTFARTFPPATQVTKSIIALLLKFNWMRFTIVAGSYPKWQDIAKNLEYIATRHNFTINGRFDFEQPYYPDYKSKSPRGDPLPRIVQESYVDTRVYVFLGEHNGMVGLLTNLESRGILDTGEYIVIHIDHKEYDKENPIKYFQSTFDHPKSTGNLRAARSLLTIVSSPPTNPLYSKFHEEVNRFLLRRPFNFTNPFGKAKVISVYAAYLYDAVHLYARALHEVLVEGGSVTNGSYIISKMKGKTYRSIQGFMSYIDNQGDAEGNYTVLSRQPFVSTHANYSMMPVGHFQIENNELPVFTYLPGRAINWLKGEVPIDEPACGYRGERCIPKPNKTLEIVLGVIGGIVLVILVVVSIIYRNWRYELELAGLLWKIDAADILGIGAFGSKATLMSQGSMESRMSANQMFAKTAKYKGQVVALRNIHKMDFNRALQKEMKMMKDLLHDNINAFIGACVGPDFLITVTDYCSKGSLQDILENDDLKLDAMFIASLVMDLIKGMIFIHDSEMHSHGNLKSSNCVVNSRWSLQITDYGLTEFRQTSSPQDNEYGFYRNLLWRSPELLRCANYPKHGTQKGDVYAFGIILYEIVYRLGPYGNCELSPKEIIAKVIGPLCPVFRPTITPHSCQDYVTSCMTECWDEYPENRPDFREIRSKLKPMRQGMKTNIFDNMMAMMEKYQANLETLVEERTDQLMDEKRKTEALLLRMLPKSIAETLKTGDNVIPENFESVTIYFSDICGFTAMSAASTPFQVVDLLNDLYTTFDSIIHHYDVYKVETIGDAYMVVSGIPIRNGIKHAGEIASMSLHLLTAIKTFKIRHLPNETLKLRIGIHSGPCVAGVVGLTMPRYCLFGDTVNTASRMESNGEPLKIHASGQCQNLLSKLGGYTLEERGLVAMKGKGEVLTYWLTGEDEKQKLTRFHNAPSIASRLCGNTESCPSPGKHNIGRRESFRQKKSGTTNTNKYNQDTHFMNLIRDDAKSNPRSPRSVTSEYTFASNNSLTNLTNMPPNGHLLTEMRTNQDDADCPNPVPLIVIDKTLENDEENGVTESSLLIDSEANDDTESTQNKIVNNIVTTDPDKESVFFSIEGNESSITL</sequence>
<feature type="compositionally biased region" description="Polar residues" evidence="16">
    <location>
        <begin position="1088"/>
        <end position="1097"/>
    </location>
</feature>
<dbReference type="InterPro" id="IPR000719">
    <property type="entry name" value="Prot_kinase_dom"/>
</dbReference>
<keyword evidence="8" id="KW-0342">GTP-binding</keyword>
<evidence type="ECO:0000256" key="4">
    <source>
        <dbReference type="ARBA" id="ARBA00022692"/>
    </source>
</evidence>
<dbReference type="SMART" id="SM00044">
    <property type="entry name" value="CYCc"/>
    <property type="match status" value="1"/>
</dbReference>
<proteinExistence type="inferred from homology"/>
<keyword evidence="7 17" id="KW-1133">Transmembrane helix</keyword>
<dbReference type="GO" id="GO:0035556">
    <property type="term" value="P:intracellular signal transduction"/>
    <property type="evidence" value="ECO:0007669"/>
    <property type="project" value="InterPro"/>
</dbReference>
<gene>
    <name evidence="18" type="ORF">OFUS_LOCUS18597</name>
</gene>
<dbReference type="FunFam" id="1.10.510.10:FF:000420">
    <property type="entry name" value="Guanylate cyclase"/>
    <property type="match status" value="1"/>
</dbReference>
<dbReference type="AlphaFoldDB" id="A0A8J1UPM6"/>
<reference evidence="18" key="1">
    <citation type="submission" date="2022-03" db="EMBL/GenBank/DDBJ databases">
        <authorList>
            <person name="Martin C."/>
        </authorList>
    </citation>
    <scope>NUCLEOTIDE SEQUENCE</scope>
</reference>
<keyword evidence="6" id="KW-0547">Nucleotide-binding</keyword>
<keyword evidence="10" id="KW-0675">Receptor</keyword>
<dbReference type="PANTHER" id="PTHR11920">
    <property type="entry name" value="GUANYLYL CYCLASE"/>
    <property type="match status" value="1"/>
</dbReference>
<comment type="caution">
    <text evidence="18">The sequence shown here is derived from an EMBL/GenBank/DDBJ whole genome shotgun (WGS) entry which is preliminary data.</text>
</comment>
<feature type="transmembrane region" description="Helical" evidence="17">
    <location>
        <begin position="507"/>
        <end position="528"/>
    </location>
</feature>
<evidence type="ECO:0000256" key="11">
    <source>
        <dbReference type="ARBA" id="ARBA00023180"/>
    </source>
</evidence>
<evidence type="ECO:0000256" key="10">
    <source>
        <dbReference type="ARBA" id="ARBA00023170"/>
    </source>
</evidence>
<evidence type="ECO:0000256" key="8">
    <source>
        <dbReference type="ARBA" id="ARBA00023134"/>
    </source>
</evidence>
<dbReference type="FunFam" id="3.30.70.1230:FF:000019">
    <property type="entry name" value="Guanylate cyclase"/>
    <property type="match status" value="1"/>
</dbReference>
<dbReference type="CDD" id="cd07302">
    <property type="entry name" value="CHD"/>
    <property type="match status" value="1"/>
</dbReference>
<dbReference type="GO" id="GO:0005524">
    <property type="term" value="F:ATP binding"/>
    <property type="evidence" value="ECO:0007669"/>
    <property type="project" value="InterPro"/>
</dbReference>
<dbReference type="InterPro" id="IPR028082">
    <property type="entry name" value="Peripla_BP_I"/>
</dbReference>
<feature type="region of interest" description="Disordered" evidence="16">
    <location>
        <begin position="1069"/>
        <end position="1097"/>
    </location>
</feature>
<evidence type="ECO:0000256" key="12">
    <source>
        <dbReference type="ARBA" id="ARBA00023239"/>
    </source>
</evidence>
<dbReference type="Gene3D" id="3.30.70.1230">
    <property type="entry name" value="Nucleotide cyclase"/>
    <property type="match status" value="1"/>
</dbReference>
<dbReference type="InterPro" id="IPR011009">
    <property type="entry name" value="Kinase-like_dom_sf"/>
</dbReference>
<dbReference type="InterPro" id="IPR029787">
    <property type="entry name" value="Nucleotide_cyclase"/>
</dbReference>
<feature type="transmembrane region" description="Helical" evidence="17">
    <location>
        <begin position="475"/>
        <end position="495"/>
    </location>
</feature>
<dbReference type="Gene3D" id="1.10.510.10">
    <property type="entry name" value="Transferase(Phosphotransferase) domain 1"/>
    <property type="match status" value="1"/>
</dbReference>
<evidence type="ECO:0000256" key="2">
    <source>
        <dbReference type="ARBA" id="ARBA00004479"/>
    </source>
</evidence>
<dbReference type="GO" id="GO:0007168">
    <property type="term" value="P:receptor guanylyl cyclase signaling pathway"/>
    <property type="evidence" value="ECO:0007669"/>
    <property type="project" value="TreeGrafter"/>
</dbReference>
<keyword evidence="9 17" id="KW-0472">Membrane</keyword>
<evidence type="ECO:0000313" key="19">
    <source>
        <dbReference type="Proteomes" id="UP000749559"/>
    </source>
</evidence>
<dbReference type="InterPro" id="IPR018297">
    <property type="entry name" value="A/G_cyclase_CS"/>
</dbReference>
<protein>
    <recommendedName>
        <fullName evidence="3 15">Guanylate cyclase</fullName>
        <ecNumber evidence="3 15">4.6.1.2</ecNumber>
    </recommendedName>
</protein>
<dbReference type="InterPro" id="IPR001828">
    <property type="entry name" value="ANF_lig-bd_rcpt"/>
</dbReference>
<dbReference type="InterPro" id="IPR001054">
    <property type="entry name" value="A/G_cyclase"/>
</dbReference>
<evidence type="ECO:0000256" key="3">
    <source>
        <dbReference type="ARBA" id="ARBA00012202"/>
    </source>
</evidence>
<keyword evidence="11" id="KW-0325">Glycoprotein</keyword>
<evidence type="ECO:0000256" key="1">
    <source>
        <dbReference type="ARBA" id="ARBA00001436"/>
    </source>
</evidence>
<comment type="similarity">
    <text evidence="14">Belongs to the adenylyl cyclase class-4/guanylyl cyclase family.</text>
</comment>
<dbReference type="GO" id="GO:0005525">
    <property type="term" value="F:GTP binding"/>
    <property type="evidence" value="ECO:0007669"/>
    <property type="project" value="UniProtKB-KW"/>
</dbReference>
<dbReference type="GO" id="GO:0004383">
    <property type="term" value="F:guanylate cyclase activity"/>
    <property type="evidence" value="ECO:0007669"/>
    <property type="project" value="UniProtKB-EC"/>
</dbReference>
<dbReference type="InterPro" id="IPR001245">
    <property type="entry name" value="Ser-Thr/Tyr_kinase_cat_dom"/>
</dbReference>
<keyword evidence="4 17" id="KW-0812">Transmembrane</keyword>
<dbReference type="SUPFAM" id="SSF56112">
    <property type="entry name" value="Protein kinase-like (PK-like)"/>
    <property type="match status" value="1"/>
</dbReference>
<dbReference type="PANTHER" id="PTHR11920:SF335">
    <property type="entry name" value="GUANYLATE CYCLASE"/>
    <property type="match status" value="1"/>
</dbReference>
<dbReference type="SUPFAM" id="SSF55073">
    <property type="entry name" value="Nucleotide cyclase"/>
    <property type="match status" value="1"/>
</dbReference>
<name>A0A8J1UPM6_OWEFU</name>
<dbReference type="GO" id="GO:0001653">
    <property type="term" value="F:peptide receptor activity"/>
    <property type="evidence" value="ECO:0007669"/>
    <property type="project" value="TreeGrafter"/>
</dbReference>
<evidence type="ECO:0000256" key="6">
    <source>
        <dbReference type="ARBA" id="ARBA00022741"/>
    </source>
</evidence>
<evidence type="ECO:0000256" key="13">
    <source>
        <dbReference type="ARBA" id="ARBA00023293"/>
    </source>
</evidence>
<comment type="subcellular location">
    <subcellularLocation>
        <location evidence="2">Membrane</location>
        <topology evidence="2">Single-pass type I membrane protein</topology>
    </subcellularLocation>
</comment>
<evidence type="ECO:0000313" key="18">
    <source>
        <dbReference type="EMBL" id="CAH1793794.1"/>
    </source>
</evidence>
<dbReference type="EMBL" id="CAIIXF020000009">
    <property type="protein sequence ID" value="CAH1793794.1"/>
    <property type="molecule type" value="Genomic_DNA"/>
</dbReference>
<keyword evidence="12 14" id="KW-0456">Lyase</keyword>
<organism evidence="18 19">
    <name type="scientific">Owenia fusiformis</name>
    <name type="common">Polychaete worm</name>
    <dbReference type="NCBI Taxonomy" id="6347"/>
    <lineage>
        <taxon>Eukaryota</taxon>
        <taxon>Metazoa</taxon>
        <taxon>Spiralia</taxon>
        <taxon>Lophotrochozoa</taxon>
        <taxon>Annelida</taxon>
        <taxon>Polychaeta</taxon>
        <taxon>Sedentaria</taxon>
        <taxon>Canalipalpata</taxon>
        <taxon>Sabellida</taxon>
        <taxon>Oweniida</taxon>
        <taxon>Oweniidae</taxon>
        <taxon>Owenia</taxon>
    </lineage>
</organism>
<dbReference type="Pfam" id="PF07714">
    <property type="entry name" value="PK_Tyr_Ser-Thr"/>
    <property type="match status" value="1"/>
</dbReference>
<dbReference type="EC" id="4.6.1.2" evidence="3 15"/>
<dbReference type="CDD" id="cd14042">
    <property type="entry name" value="PK_GC-A_B"/>
    <property type="match status" value="1"/>
</dbReference>
<dbReference type="OrthoDB" id="1890790at2759"/>
<dbReference type="PROSITE" id="PS00452">
    <property type="entry name" value="GUANYLATE_CYCLASE_1"/>
    <property type="match status" value="1"/>
</dbReference>
<dbReference type="SUPFAM" id="SSF53822">
    <property type="entry name" value="Periplasmic binding protein-like I"/>
    <property type="match status" value="1"/>
</dbReference>
<dbReference type="CDD" id="cd06370">
    <property type="entry name" value="PBP1_SAP_GC-like"/>
    <property type="match status" value="1"/>
</dbReference>
<dbReference type="InterPro" id="IPR050401">
    <property type="entry name" value="Cyclic_nucleotide_synthase"/>
</dbReference>
<accession>A0A8J1UPM6</accession>
<evidence type="ECO:0000256" key="9">
    <source>
        <dbReference type="ARBA" id="ARBA00023136"/>
    </source>
</evidence>
<dbReference type="Gene3D" id="3.40.50.2300">
    <property type="match status" value="2"/>
</dbReference>
<dbReference type="Pfam" id="PF01094">
    <property type="entry name" value="ANF_receptor"/>
    <property type="match status" value="1"/>
</dbReference>
<evidence type="ECO:0000256" key="7">
    <source>
        <dbReference type="ARBA" id="ARBA00022989"/>
    </source>
</evidence>
<evidence type="ECO:0000256" key="16">
    <source>
        <dbReference type="SAM" id="MobiDB-lite"/>
    </source>
</evidence>
<dbReference type="PROSITE" id="PS50011">
    <property type="entry name" value="PROTEIN_KINASE_DOM"/>
    <property type="match status" value="1"/>
</dbReference>
<evidence type="ECO:0000256" key="17">
    <source>
        <dbReference type="SAM" id="Phobius"/>
    </source>
</evidence>
<evidence type="ECO:0000256" key="14">
    <source>
        <dbReference type="RuleBase" id="RU000405"/>
    </source>
</evidence>
<dbReference type="Proteomes" id="UP000749559">
    <property type="component" value="Unassembled WGS sequence"/>
</dbReference>
<dbReference type="GO" id="GO:0004672">
    <property type="term" value="F:protein kinase activity"/>
    <property type="evidence" value="ECO:0007669"/>
    <property type="project" value="InterPro"/>
</dbReference>
<keyword evidence="5" id="KW-0732">Signal</keyword>